<evidence type="ECO:0000313" key="2">
    <source>
        <dbReference type="Proteomes" id="UP000749293"/>
    </source>
</evidence>
<keyword evidence="2" id="KW-1185">Reference proteome</keyword>
<dbReference type="AlphaFoldDB" id="A0A9P4YWJ7"/>
<sequence>MGPMGSYIDWGMIWRDIEWIGSDVKVAIEGGVEGIMLSNHGSATSASLRLSILLLLEMHRNRS</sequence>
<dbReference type="GeneID" id="55972281"/>
<name>A0A9P4YWJ7_9HYPO</name>
<comment type="caution">
    <text evidence="1">The sequence shown here is derived from an EMBL/GenBank/DDBJ whole genome shotgun (WGS) entry which is preliminary data.</text>
</comment>
<reference evidence="1" key="1">
    <citation type="submission" date="2020-03" db="EMBL/GenBank/DDBJ databases">
        <title>Site-based positive gene gene selection in Geosmithia morbida across the United States reveals a broad range of putative effectors and factors for local host and environmental adapation.</title>
        <authorList>
            <person name="Onufrak A."/>
            <person name="Murdoch R.W."/>
            <person name="Gazis R."/>
            <person name="Huff M."/>
            <person name="Staton M."/>
            <person name="Klingeman W."/>
            <person name="Hadziabdic D."/>
        </authorList>
    </citation>
    <scope>NUCLEOTIDE SEQUENCE</scope>
    <source>
        <strain evidence="1">1262</strain>
    </source>
</reference>
<dbReference type="RefSeq" id="XP_035322007.1">
    <property type="nucleotide sequence ID" value="XM_035468026.1"/>
</dbReference>
<dbReference type="EMBL" id="JAANYQ010000006">
    <property type="protein sequence ID" value="KAF4123355.1"/>
    <property type="molecule type" value="Genomic_DNA"/>
</dbReference>
<accession>A0A9P4YWJ7</accession>
<organism evidence="1 2">
    <name type="scientific">Geosmithia morbida</name>
    <dbReference type="NCBI Taxonomy" id="1094350"/>
    <lineage>
        <taxon>Eukaryota</taxon>
        <taxon>Fungi</taxon>
        <taxon>Dikarya</taxon>
        <taxon>Ascomycota</taxon>
        <taxon>Pezizomycotina</taxon>
        <taxon>Sordariomycetes</taxon>
        <taxon>Hypocreomycetidae</taxon>
        <taxon>Hypocreales</taxon>
        <taxon>Bionectriaceae</taxon>
        <taxon>Geosmithia</taxon>
    </lineage>
</organism>
<protein>
    <submittedName>
        <fullName evidence="1">Hydroxyacid oxidase</fullName>
    </submittedName>
</protein>
<proteinExistence type="predicted"/>
<gene>
    <name evidence="1" type="ORF">GMORB2_6056</name>
</gene>
<evidence type="ECO:0000313" key="1">
    <source>
        <dbReference type="EMBL" id="KAF4123355.1"/>
    </source>
</evidence>
<dbReference type="Proteomes" id="UP000749293">
    <property type="component" value="Unassembled WGS sequence"/>
</dbReference>